<dbReference type="Proteomes" id="UP000835052">
    <property type="component" value="Unassembled WGS sequence"/>
</dbReference>
<keyword evidence="2" id="KW-1185">Reference proteome</keyword>
<reference evidence="1" key="1">
    <citation type="submission" date="2020-10" db="EMBL/GenBank/DDBJ databases">
        <authorList>
            <person name="Kikuchi T."/>
        </authorList>
    </citation>
    <scope>NUCLEOTIDE SEQUENCE</scope>
    <source>
        <strain evidence="1">NKZ352</strain>
    </source>
</reference>
<proteinExistence type="predicted"/>
<dbReference type="AlphaFoldDB" id="A0A8S1H1V4"/>
<name>A0A8S1H1V4_9PELO</name>
<evidence type="ECO:0000313" key="1">
    <source>
        <dbReference type="EMBL" id="CAD6189253.1"/>
    </source>
</evidence>
<gene>
    <name evidence="1" type="ORF">CAUJ_LOCUS5172</name>
</gene>
<protein>
    <submittedName>
        <fullName evidence="1">Uncharacterized protein</fullName>
    </submittedName>
</protein>
<comment type="caution">
    <text evidence="1">The sequence shown here is derived from an EMBL/GenBank/DDBJ whole genome shotgun (WGS) entry which is preliminary data.</text>
</comment>
<dbReference type="EMBL" id="CAJGYM010000010">
    <property type="protein sequence ID" value="CAD6189253.1"/>
    <property type="molecule type" value="Genomic_DNA"/>
</dbReference>
<sequence length="107" mass="12547">MSRAQRRSWLRVCRCRALVRFLERKLQVELSELERFTNSLMEVREAREAVRFRVRALRQAEAEVQVRRCSVSRARRDLEQAKSAYYSARCDDLQLYAALQELGGGAP</sequence>
<organism evidence="1 2">
    <name type="scientific">Caenorhabditis auriculariae</name>
    <dbReference type="NCBI Taxonomy" id="2777116"/>
    <lineage>
        <taxon>Eukaryota</taxon>
        <taxon>Metazoa</taxon>
        <taxon>Ecdysozoa</taxon>
        <taxon>Nematoda</taxon>
        <taxon>Chromadorea</taxon>
        <taxon>Rhabditida</taxon>
        <taxon>Rhabditina</taxon>
        <taxon>Rhabditomorpha</taxon>
        <taxon>Rhabditoidea</taxon>
        <taxon>Rhabditidae</taxon>
        <taxon>Peloderinae</taxon>
        <taxon>Caenorhabditis</taxon>
    </lineage>
</organism>
<evidence type="ECO:0000313" key="2">
    <source>
        <dbReference type="Proteomes" id="UP000835052"/>
    </source>
</evidence>
<accession>A0A8S1H1V4</accession>